<accession>A0AAV3Y476</accession>
<name>A0AAV3Y476_9GAST</name>
<dbReference type="PROSITE" id="PS00019">
    <property type="entry name" value="ACTININ_1"/>
    <property type="match status" value="1"/>
</dbReference>
<dbReference type="InterPro" id="IPR036872">
    <property type="entry name" value="CH_dom_sf"/>
</dbReference>
<comment type="caution">
    <text evidence="4">The sequence shown here is derived from an EMBL/GenBank/DDBJ whole genome shotgun (WGS) entry which is preliminary data.</text>
</comment>
<feature type="domain" description="Calponin-homology (CH)" evidence="3">
    <location>
        <begin position="26"/>
        <end position="108"/>
    </location>
</feature>
<dbReference type="Gene3D" id="1.10.418.10">
    <property type="entry name" value="Calponin-like domain"/>
    <property type="match status" value="1"/>
</dbReference>
<evidence type="ECO:0000313" key="5">
    <source>
        <dbReference type="Proteomes" id="UP000735302"/>
    </source>
</evidence>
<dbReference type="Proteomes" id="UP000735302">
    <property type="component" value="Unassembled WGS sequence"/>
</dbReference>
<evidence type="ECO:0000256" key="2">
    <source>
        <dbReference type="ARBA" id="ARBA00023203"/>
    </source>
</evidence>
<evidence type="ECO:0000313" key="4">
    <source>
        <dbReference type="EMBL" id="GFN77854.1"/>
    </source>
</evidence>
<dbReference type="PROSITE" id="PS50021">
    <property type="entry name" value="CH"/>
    <property type="match status" value="1"/>
</dbReference>
<evidence type="ECO:0000259" key="3">
    <source>
        <dbReference type="PROSITE" id="PS50021"/>
    </source>
</evidence>
<dbReference type="PANTHER" id="PTHR11915">
    <property type="entry name" value="SPECTRIN/FILAMIN RELATED CYTOSKELETAL PROTEIN"/>
    <property type="match status" value="1"/>
</dbReference>
<reference evidence="4 5" key="1">
    <citation type="journal article" date="2021" name="Elife">
        <title>Chloroplast acquisition without the gene transfer in kleptoplastic sea slugs, Plakobranchus ocellatus.</title>
        <authorList>
            <person name="Maeda T."/>
            <person name="Takahashi S."/>
            <person name="Yoshida T."/>
            <person name="Shimamura S."/>
            <person name="Takaki Y."/>
            <person name="Nagai Y."/>
            <person name="Toyoda A."/>
            <person name="Suzuki Y."/>
            <person name="Arimoto A."/>
            <person name="Ishii H."/>
            <person name="Satoh N."/>
            <person name="Nishiyama T."/>
            <person name="Hasebe M."/>
            <person name="Maruyama T."/>
            <person name="Minagawa J."/>
            <person name="Obokata J."/>
            <person name="Shigenobu S."/>
        </authorList>
    </citation>
    <scope>NUCLEOTIDE SEQUENCE [LARGE SCALE GENOMIC DNA]</scope>
</reference>
<feature type="non-terminal residue" evidence="4">
    <location>
        <position position="108"/>
    </location>
</feature>
<keyword evidence="2" id="KW-0009">Actin-binding</keyword>
<dbReference type="InterPro" id="IPR001589">
    <property type="entry name" value="Actinin_actin-bd_CS"/>
</dbReference>
<dbReference type="SUPFAM" id="SSF47576">
    <property type="entry name" value="Calponin-homology domain, CH-domain"/>
    <property type="match status" value="1"/>
</dbReference>
<keyword evidence="1" id="KW-0677">Repeat</keyword>
<evidence type="ECO:0000256" key="1">
    <source>
        <dbReference type="ARBA" id="ARBA00022737"/>
    </source>
</evidence>
<dbReference type="InterPro" id="IPR001715">
    <property type="entry name" value="CH_dom"/>
</dbReference>
<proteinExistence type="predicted"/>
<gene>
    <name evidence="4" type="ORF">PoB_000436000</name>
</gene>
<keyword evidence="5" id="KW-1185">Reference proteome</keyword>
<dbReference type="AlphaFoldDB" id="A0AAV3Y476"/>
<dbReference type="SMART" id="SM00033">
    <property type="entry name" value="CH"/>
    <property type="match status" value="1"/>
</dbReference>
<organism evidence="4 5">
    <name type="scientific">Plakobranchus ocellatus</name>
    <dbReference type="NCBI Taxonomy" id="259542"/>
    <lineage>
        <taxon>Eukaryota</taxon>
        <taxon>Metazoa</taxon>
        <taxon>Spiralia</taxon>
        <taxon>Lophotrochozoa</taxon>
        <taxon>Mollusca</taxon>
        <taxon>Gastropoda</taxon>
        <taxon>Heterobranchia</taxon>
        <taxon>Euthyneura</taxon>
        <taxon>Panpulmonata</taxon>
        <taxon>Sacoglossa</taxon>
        <taxon>Placobranchoidea</taxon>
        <taxon>Plakobranchidae</taxon>
        <taxon>Plakobranchus</taxon>
    </lineage>
</organism>
<dbReference type="GO" id="GO:0003779">
    <property type="term" value="F:actin binding"/>
    <property type="evidence" value="ECO:0007669"/>
    <property type="project" value="UniProtKB-KW"/>
</dbReference>
<protein>
    <submittedName>
        <fullName evidence="4">Dystrophin</fullName>
    </submittedName>
</protein>
<dbReference type="Pfam" id="PF00307">
    <property type="entry name" value="CH"/>
    <property type="match status" value="1"/>
</dbReference>
<dbReference type="EMBL" id="BLXT01000512">
    <property type="protein sequence ID" value="GFN77854.1"/>
    <property type="molecule type" value="Genomic_DNA"/>
</dbReference>
<sequence length="108" mass="12444">MEHDYSSLGVDTTTIKFKKGKDEREDIQKKTFTKWINSQLSKAKRGTITDLFTDLRDGQQLLALLEVLSGLRLKPEKGKLRVHHINNLNRALDILENNYNMTLSPFLS</sequence>